<evidence type="ECO:0000256" key="1">
    <source>
        <dbReference type="SAM" id="Coils"/>
    </source>
</evidence>
<proteinExistence type="predicted"/>
<name>A0A6C0DVS9_9ZZZZ</name>
<keyword evidence="2" id="KW-0472">Membrane</keyword>
<feature type="coiled-coil region" evidence="1">
    <location>
        <begin position="154"/>
        <end position="181"/>
    </location>
</feature>
<keyword evidence="1" id="KW-0175">Coiled coil</keyword>
<sequence length="233" mass="25526">MSFSCPAKTALTDTELSQTFGNGVTQGLLPSAPNAASDRDGSGMLNKNAVQSIIASLKGSGVIPPASSGNAEVFVKKQAELLKNVKVEYCFYESRYKYSLEKLFDAINQGYMNNTGDTQASIQKYLTSTQALNQRLNDLTQIINGVTDDMLSSTTNLESEIKAFDKQIKEQQKKLAAQNNIISSNQAVTTINKQMVKFTEQKAKYSDNLLGLYSFLNIVALGLLVYVYKSARD</sequence>
<dbReference type="EMBL" id="MN739677">
    <property type="protein sequence ID" value="QHT20383.1"/>
    <property type="molecule type" value="Genomic_DNA"/>
</dbReference>
<accession>A0A6C0DVS9</accession>
<keyword evidence="2" id="KW-0812">Transmembrane</keyword>
<evidence type="ECO:0000313" key="3">
    <source>
        <dbReference type="EMBL" id="QHT20383.1"/>
    </source>
</evidence>
<dbReference type="AlphaFoldDB" id="A0A6C0DVS9"/>
<feature type="transmembrane region" description="Helical" evidence="2">
    <location>
        <begin position="210"/>
        <end position="228"/>
    </location>
</feature>
<evidence type="ECO:0000256" key="2">
    <source>
        <dbReference type="SAM" id="Phobius"/>
    </source>
</evidence>
<protein>
    <submittedName>
        <fullName evidence="3">Uncharacterized protein</fullName>
    </submittedName>
</protein>
<reference evidence="3" key="1">
    <citation type="journal article" date="2020" name="Nature">
        <title>Giant virus diversity and host interactions through global metagenomics.</title>
        <authorList>
            <person name="Schulz F."/>
            <person name="Roux S."/>
            <person name="Paez-Espino D."/>
            <person name="Jungbluth S."/>
            <person name="Walsh D.A."/>
            <person name="Denef V.J."/>
            <person name="McMahon K.D."/>
            <person name="Konstantinidis K.T."/>
            <person name="Eloe-Fadrosh E.A."/>
            <person name="Kyrpides N.C."/>
            <person name="Woyke T."/>
        </authorList>
    </citation>
    <scope>NUCLEOTIDE SEQUENCE</scope>
    <source>
        <strain evidence="3">GVMAG-M-3300023174-60</strain>
    </source>
</reference>
<organism evidence="3">
    <name type="scientific">viral metagenome</name>
    <dbReference type="NCBI Taxonomy" id="1070528"/>
    <lineage>
        <taxon>unclassified sequences</taxon>
        <taxon>metagenomes</taxon>
        <taxon>organismal metagenomes</taxon>
    </lineage>
</organism>
<keyword evidence="2" id="KW-1133">Transmembrane helix</keyword>